<accession>A0A2P7YYU1</accession>
<dbReference type="RefSeq" id="XP_024715825.1">
    <property type="nucleotide sequence ID" value="XM_024856226.1"/>
</dbReference>
<name>A0A2P7YYU1_9ASCO</name>
<dbReference type="PANTHER" id="PTHR28032:SF1">
    <property type="entry name" value="FI02826P"/>
    <property type="match status" value="1"/>
</dbReference>
<gene>
    <name evidence="7" type="ORF">C7M61_000798</name>
</gene>
<evidence type="ECO:0000256" key="6">
    <source>
        <dbReference type="SAM" id="MobiDB-lite"/>
    </source>
</evidence>
<comment type="function">
    <text evidence="5">Involved in ubiquitin-mediated protein degradation. Regulatory factor in the ubiquitin/proteasome pathway that controls the turnover of proteasome substrates. Targets proteasomes to the nucleus and facilitates the degradation of nuclear proteins.</text>
</comment>
<dbReference type="STRING" id="418784.A0A2P7YYU1"/>
<evidence type="ECO:0000256" key="4">
    <source>
        <dbReference type="ARBA" id="ARBA00023242"/>
    </source>
</evidence>
<reference evidence="7 8" key="1">
    <citation type="submission" date="2018-03" db="EMBL/GenBank/DDBJ databases">
        <title>Candida pseudohaemulonii genome assembly and annotation.</title>
        <authorList>
            <person name="Munoz J.F."/>
            <person name="Gade L.G."/>
            <person name="Chow N.A."/>
            <person name="Litvintseva A.P."/>
            <person name="Loparev V.N."/>
            <person name="Cuomo C.A."/>
        </authorList>
    </citation>
    <scope>NUCLEOTIDE SEQUENCE [LARGE SCALE GENOMIC DNA]</scope>
    <source>
        <strain evidence="7 8">B12108</strain>
    </source>
</reference>
<keyword evidence="5" id="KW-0963">Cytoplasm</keyword>
<dbReference type="PANTHER" id="PTHR28032">
    <property type="entry name" value="FI02826P"/>
    <property type="match status" value="1"/>
</dbReference>
<comment type="subunit">
    <text evidence="5">Binds the proteasome.</text>
</comment>
<keyword evidence="4 5" id="KW-0539">Nucleus</keyword>
<dbReference type="GeneID" id="36564190"/>
<keyword evidence="8" id="KW-1185">Reference proteome</keyword>
<dbReference type="GO" id="GO:0031144">
    <property type="term" value="P:proteasome localization"/>
    <property type="evidence" value="ECO:0007669"/>
    <property type="project" value="UniProtKB-UniRule"/>
</dbReference>
<feature type="region of interest" description="Disordered" evidence="6">
    <location>
        <begin position="49"/>
        <end position="69"/>
    </location>
</feature>
<dbReference type="InterPro" id="IPR013868">
    <property type="entry name" value="Cut8/Sts1_fam"/>
</dbReference>
<keyword evidence="3 5" id="KW-0653">Protein transport</keyword>
<comment type="similarity">
    <text evidence="1 5">Belongs to the cut8/STS1 family.</text>
</comment>
<evidence type="ECO:0000256" key="1">
    <source>
        <dbReference type="ARBA" id="ARBA00006199"/>
    </source>
</evidence>
<dbReference type="GO" id="GO:0070628">
    <property type="term" value="F:proteasome binding"/>
    <property type="evidence" value="ECO:0007669"/>
    <property type="project" value="TreeGrafter"/>
</dbReference>
<dbReference type="Gene3D" id="1.20.58.1590">
    <property type="entry name" value="Tethering factor for nuclear proteasome Cut8/Sts1"/>
    <property type="match status" value="1"/>
</dbReference>
<evidence type="ECO:0000256" key="5">
    <source>
        <dbReference type="RuleBase" id="RU368013"/>
    </source>
</evidence>
<evidence type="ECO:0000313" key="8">
    <source>
        <dbReference type="Proteomes" id="UP000241107"/>
    </source>
</evidence>
<dbReference type="GO" id="GO:0071630">
    <property type="term" value="P:nuclear protein quality control by the ubiquitin-proteasome system"/>
    <property type="evidence" value="ECO:0007669"/>
    <property type="project" value="UniProtKB-UniRule"/>
</dbReference>
<proteinExistence type="inferred from homology"/>
<organism evidence="7 8">
    <name type="scientific">Candidozyma pseudohaemuli</name>
    <dbReference type="NCBI Taxonomy" id="418784"/>
    <lineage>
        <taxon>Eukaryota</taxon>
        <taxon>Fungi</taxon>
        <taxon>Dikarya</taxon>
        <taxon>Ascomycota</taxon>
        <taxon>Saccharomycotina</taxon>
        <taxon>Pichiomycetes</taxon>
        <taxon>Metschnikowiaceae</taxon>
        <taxon>Candidozyma</taxon>
    </lineage>
</organism>
<dbReference type="EMBL" id="PYFQ01000001">
    <property type="protein sequence ID" value="PSK41126.1"/>
    <property type="molecule type" value="Genomic_DNA"/>
</dbReference>
<dbReference type="Proteomes" id="UP000241107">
    <property type="component" value="Unassembled WGS sequence"/>
</dbReference>
<protein>
    <recommendedName>
        <fullName evidence="2 5">Tethering factor for nuclear proteasome STS1</fullName>
    </recommendedName>
</protein>
<evidence type="ECO:0000256" key="2">
    <source>
        <dbReference type="ARBA" id="ARBA00016204"/>
    </source>
</evidence>
<keyword evidence="5" id="KW-0813">Transport</keyword>
<dbReference type="GO" id="GO:0031965">
    <property type="term" value="C:nuclear membrane"/>
    <property type="evidence" value="ECO:0007669"/>
    <property type="project" value="TreeGrafter"/>
</dbReference>
<evidence type="ECO:0000256" key="3">
    <source>
        <dbReference type="ARBA" id="ARBA00022927"/>
    </source>
</evidence>
<dbReference type="GO" id="GO:0005737">
    <property type="term" value="C:cytoplasm"/>
    <property type="evidence" value="ECO:0007669"/>
    <property type="project" value="UniProtKB-SubCell"/>
</dbReference>
<dbReference type="OrthoDB" id="10061064at2759"/>
<dbReference type="GO" id="GO:0015031">
    <property type="term" value="P:protein transport"/>
    <property type="evidence" value="ECO:0007669"/>
    <property type="project" value="UniProtKB-UniRule"/>
</dbReference>
<comment type="caution">
    <text evidence="7">The sequence shown here is derived from an EMBL/GenBank/DDBJ whole genome shotgun (WGS) entry which is preliminary data.</text>
</comment>
<dbReference type="InterPro" id="IPR038422">
    <property type="entry name" value="Cut8/Sts1_sf"/>
</dbReference>
<comment type="subcellular location">
    <subcellularLocation>
        <location evidence="5">Cytoplasm</location>
    </subcellularLocation>
    <subcellularLocation>
        <location evidence="5">Nucleus</location>
    </subcellularLocation>
</comment>
<evidence type="ECO:0000313" key="7">
    <source>
        <dbReference type="EMBL" id="PSK41126.1"/>
    </source>
</evidence>
<dbReference type="Pfam" id="PF08559">
    <property type="entry name" value="Cut8"/>
    <property type="match status" value="1"/>
</dbReference>
<sequence length="326" mass="37112">MSASTNIVWRNSGVSEEQMHHLSNLRKIQKRKRRSLDEPQIAVQRLSVSKPNHPLPSQHQASLQPGPKLKRTKTPKIYGLALPVNRLIETLDKESLLALLQQIVNHHPEVTTTITRVAPKATLEDSVVLMKEKFQSIIDHLPYKCDIESDYSYIRVKAHLTEFLNCLSDFILTLLPPMDAGLANACAMLDVITNMIHDLPNFTNNEFQYTKSTAYEQIANLWLIIFTSQASRDDDSDAVCDDLSSLNMERIFEFVKTLREHDIQKKIEKHNEITLGKFTAVLDLLKSELEAYEKVSHSLNNNGRSLLSDMISVDYSNYSISARTSH</sequence>
<feature type="compositionally biased region" description="Polar residues" evidence="6">
    <location>
        <begin position="49"/>
        <end position="63"/>
    </location>
</feature>
<dbReference type="AlphaFoldDB" id="A0A2P7YYU1"/>
<dbReference type="VEuPathDB" id="FungiDB:C7M61_000798"/>